<dbReference type="PROSITE" id="PS51186">
    <property type="entry name" value="GNAT"/>
    <property type="match status" value="1"/>
</dbReference>
<dbReference type="Pfam" id="PF13302">
    <property type="entry name" value="Acetyltransf_3"/>
    <property type="match status" value="1"/>
</dbReference>
<dbReference type="InterPro" id="IPR000182">
    <property type="entry name" value="GNAT_dom"/>
</dbReference>
<comment type="caution">
    <text evidence="2">The sequence shown here is derived from an EMBL/GenBank/DDBJ whole genome shotgun (WGS) entry which is preliminary data.</text>
</comment>
<dbReference type="Proteomes" id="UP000216446">
    <property type="component" value="Unassembled WGS sequence"/>
</dbReference>
<dbReference type="Gene3D" id="3.40.630.30">
    <property type="match status" value="1"/>
</dbReference>
<feature type="domain" description="N-acetyltransferase" evidence="1">
    <location>
        <begin position="16"/>
        <end position="177"/>
    </location>
</feature>
<reference evidence="2 3" key="1">
    <citation type="submission" date="2016-11" db="EMBL/GenBank/DDBJ databases">
        <title>Study of marine rhodopsin-containing bacteria.</title>
        <authorList>
            <person name="Yoshizawa S."/>
            <person name="Kumagai Y."/>
            <person name="Kogure K."/>
        </authorList>
    </citation>
    <scope>NUCLEOTIDE SEQUENCE [LARGE SCALE GENOMIC DNA]</scope>
    <source>
        <strain evidence="2 3">SG-29</strain>
    </source>
</reference>
<dbReference type="GO" id="GO:0016747">
    <property type="term" value="F:acyltransferase activity, transferring groups other than amino-acyl groups"/>
    <property type="evidence" value="ECO:0007669"/>
    <property type="project" value="InterPro"/>
</dbReference>
<dbReference type="OrthoDB" id="9811523at2"/>
<accession>A0A259U0F5</accession>
<dbReference type="InterPro" id="IPR051531">
    <property type="entry name" value="N-acetyltransferase"/>
</dbReference>
<proteinExistence type="predicted"/>
<evidence type="ECO:0000313" key="2">
    <source>
        <dbReference type="EMBL" id="OZC03304.1"/>
    </source>
</evidence>
<dbReference type="EMBL" id="MQWB01000001">
    <property type="protein sequence ID" value="OZC03304.1"/>
    <property type="molecule type" value="Genomic_DNA"/>
</dbReference>
<gene>
    <name evidence="2" type="ORF">BSZ36_10120</name>
</gene>
<evidence type="ECO:0000259" key="1">
    <source>
        <dbReference type="PROSITE" id="PS51186"/>
    </source>
</evidence>
<dbReference type="InterPro" id="IPR016181">
    <property type="entry name" value="Acyl_CoA_acyltransferase"/>
</dbReference>
<dbReference type="FunCoup" id="A0A259U0F5">
    <property type="interactions" value="124"/>
</dbReference>
<dbReference type="SUPFAM" id="SSF55729">
    <property type="entry name" value="Acyl-CoA N-acyltransferases (Nat)"/>
    <property type="match status" value="1"/>
</dbReference>
<sequence length="189" mass="21995">MDLFASGLPTLDADRLRLRHPREADVPALLRVFGNADDLQYWSHGPLADEGAARAYLADIDRFWRERSLFQWAIADRKTDEMMGTATLNRWDEENRRADVGFILARDFWGRGLAQEAVWRVLRFGFEEMNLHRVEADVDPENEASLALLERLGFQREGHFRERWFTFGTWKDSVMLGLLSRDLTAPTPR</sequence>
<dbReference type="PANTHER" id="PTHR43792">
    <property type="entry name" value="GNAT FAMILY, PUTATIVE (AFU_ORTHOLOGUE AFUA_3G00765)-RELATED-RELATED"/>
    <property type="match status" value="1"/>
</dbReference>
<dbReference type="AlphaFoldDB" id="A0A259U0F5"/>
<dbReference type="InParanoid" id="A0A259U0F5"/>
<protein>
    <recommendedName>
        <fullName evidence="1">N-acetyltransferase domain-containing protein</fullName>
    </recommendedName>
</protein>
<dbReference type="RefSeq" id="WP_094548512.1">
    <property type="nucleotide sequence ID" value="NZ_MQWB01000001.1"/>
</dbReference>
<name>A0A259U0F5_9BACT</name>
<evidence type="ECO:0000313" key="3">
    <source>
        <dbReference type="Proteomes" id="UP000216446"/>
    </source>
</evidence>
<organism evidence="2 3">
    <name type="scientific">Rubricoccus marinus</name>
    <dbReference type="NCBI Taxonomy" id="716817"/>
    <lineage>
        <taxon>Bacteria</taxon>
        <taxon>Pseudomonadati</taxon>
        <taxon>Rhodothermota</taxon>
        <taxon>Rhodothermia</taxon>
        <taxon>Rhodothermales</taxon>
        <taxon>Rubricoccaceae</taxon>
        <taxon>Rubricoccus</taxon>
    </lineage>
</organism>
<keyword evidence="3" id="KW-1185">Reference proteome</keyword>